<evidence type="ECO:0000313" key="4">
    <source>
        <dbReference type="EMBL" id="MBM7850858.1"/>
    </source>
</evidence>
<evidence type="ECO:0000313" key="6">
    <source>
        <dbReference type="Proteomes" id="UP001143400"/>
    </source>
</evidence>
<evidence type="ECO:0000256" key="1">
    <source>
        <dbReference type="SAM" id="MobiDB-lite"/>
    </source>
</evidence>
<dbReference type="SUPFAM" id="SSF50475">
    <property type="entry name" value="FMN-binding split barrel"/>
    <property type="match status" value="1"/>
</dbReference>
<dbReference type="PANTHER" id="PTHR42815:SF2">
    <property type="entry name" value="FAD-BINDING, PUTATIVE (AFU_ORTHOLOGUE AFUA_6G07600)-RELATED"/>
    <property type="match status" value="1"/>
</dbReference>
<dbReference type="Gene3D" id="2.30.110.10">
    <property type="entry name" value="Electron Transport, Fmn-binding Protein, Chain A"/>
    <property type="match status" value="1"/>
</dbReference>
<reference evidence="4 5" key="2">
    <citation type="submission" date="2021-01" db="EMBL/GenBank/DDBJ databases">
        <title>Genomic Encyclopedia of Type Strains, Phase IV (KMG-IV): sequencing the most valuable type-strain genomes for metagenomic binning, comparative biology and taxonomic classification.</title>
        <authorList>
            <person name="Goeker M."/>
        </authorList>
    </citation>
    <scope>NUCLEOTIDE SEQUENCE [LARGE SCALE GENOMIC DNA]</scope>
    <source>
        <strain evidence="4 5">DSM 6130</strain>
    </source>
</reference>
<evidence type="ECO:0000313" key="5">
    <source>
        <dbReference type="Proteomes" id="UP000758856"/>
    </source>
</evidence>
<dbReference type="Proteomes" id="UP000758856">
    <property type="component" value="Unassembled WGS sequence"/>
</dbReference>
<dbReference type="EMBL" id="JAFBCY010000001">
    <property type="protein sequence ID" value="MBM7850858.1"/>
    <property type="molecule type" value="Genomic_DNA"/>
</dbReference>
<dbReference type="Proteomes" id="UP001143400">
    <property type="component" value="Unassembled WGS sequence"/>
</dbReference>
<sequence length="243" mass="27385">MVHRWLQLASTPSVKAARERYGGAAQYARLDGTLDPDGPVRNDRLDEPERAFIADRDGFYLATVSETGWPYVQYRGGPKGFLRILDERTLGFADFRGNRQYVTTGNVAADDRVSLFLMDYARRRRLKIFGRLQMLDADADPAVLDAVAMQDYEAVIERAAIIRVEAFDWNCPQHITPRFTHDELEHVLAPVRDEMTGLREENQRLRRLLAEQRTTAARVDATASDRAGSGASSRSTSAVPPEE</sequence>
<evidence type="ECO:0000259" key="2">
    <source>
        <dbReference type="Pfam" id="PF01243"/>
    </source>
</evidence>
<dbReference type="InterPro" id="IPR011576">
    <property type="entry name" value="Pyridox_Oxase_N"/>
</dbReference>
<dbReference type="Pfam" id="PF01243">
    <property type="entry name" value="PNPOx_N"/>
    <property type="match status" value="1"/>
</dbReference>
<dbReference type="EMBL" id="BSFF01000002">
    <property type="protein sequence ID" value="GLK56155.1"/>
    <property type="molecule type" value="Genomic_DNA"/>
</dbReference>
<keyword evidence="5" id="KW-1185">Reference proteome</keyword>
<feature type="domain" description="Pyridoxamine 5'-phosphate oxidase N-terminal" evidence="2">
    <location>
        <begin position="49"/>
        <end position="152"/>
    </location>
</feature>
<evidence type="ECO:0000313" key="3">
    <source>
        <dbReference type="EMBL" id="GLK56155.1"/>
    </source>
</evidence>
<dbReference type="AlphaFoldDB" id="A0A9W6MRW1"/>
<reference evidence="3" key="3">
    <citation type="submission" date="2023-01" db="EMBL/GenBank/DDBJ databases">
        <authorList>
            <person name="Sun Q."/>
            <person name="Evtushenko L."/>
        </authorList>
    </citation>
    <scope>NUCLEOTIDE SEQUENCE</scope>
    <source>
        <strain evidence="3">VKM B-1606</strain>
    </source>
</reference>
<name>A0A9W6MRW1_9HYPH</name>
<organism evidence="3 6">
    <name type="scientific">Methylopila capsulata</name>
    <dbReference type="NCBI Taxonomy" id="61654"/>
    <lineage>
        <taxon>Bacteria</taxon>
        <taxon>Pseudomonadati</taxon>
        <taxon>Pseudomonadota</taxon>
        <taxon>Alphaproteobacteria</taxon>
        <taxon>Hyphomicrobiales</taxon>
        <taxon>Methylopilaceae</taxon>
        <taxon>Methylopila</taxon>
    </lineage>
</organism>
<proteinExistence type="predicted"/>
<gene>
    <name evidence="3" type="ORF">GCM10008170_21740</name>
    <name evidence="4" type="ORF">JOD31_001070</name>
</gene>
<dbReference type="InterPro" id="IPR012349">
    <property type="entry name" value="Split_barrel_FMN-bd"/>
</dbReference>
<accession>A0A9W6MRW1</accession>
<comment type="caution">
    <text evidence="3">The sequence shown here is derived from an EMBL/GenBank/DDBJ whole genome shotgun (WGS) entry which is preliminary data.</text>
</comment>
<feature type="region of interest" description="Disordered" evidence="1">
    <location>
        <begin position="214"/>
        <end position="243"/>
    </location>
</feature>
<dbReference type="PANTHER" id="PTHR42815">
    <property type="entry name" value="FAD-BINDING, PUTATIVE (AFU_ORTHOLOGUE AFUA_6G07600)-RELATED"/>
    <property type="match status" value="1"/>
</dbReference>
<dbReference type="RefSeq" id="WP_204949228.1">
    <property type="nucleotide sequence ID" value="NZ_BSFF01000002.1"/>
</dbReference>
<reference evidence="3" key="1">
    <citation type="journal article" date="2014" name="Int. J. Syst. Evol. Microbiol.">
        <title>Complete genome sequence of Corynebacterium casei LMG S-19264T (=DSM 44701T), isolated from a smear-ripened cheese.</title>
        <authorList>
            <consortium name="US DOE Joint Genome Institute (JGI-PGF)"/>
            <person name="Walter F."/>
            <person name="Albersmeier A."/>
            <person name="Kalinowski J."/>
            <person name="Ruckert C."/>
        </authorList>
    </citation>
    <scope>NUCLEOTIDE SEQUENCE</scope>
    <source>
        <strain evidence="3">VKM B-1606</strain>
    </source>
</reference>
<protein>
    <submittedName>
        <fullName evidence="4">Pyridoxine 5'-phosphate oxidase superfamily flavin-nucleotide-binding protein</fullName>
    </submittedName>
</protein>